<dbReference type="AlphaFoldDB" id="G3W7H9"/>
<proteinExistence type="predicted"/>
<dbReference type="GO" id="GO:0007160">
    <property type="term" value="P:cell-matrix adhesion"/>
    <property type="evidence" value="ECO:0007669"/>
    <property type="project" value="TreeGrafter"/>
</dbReference>
<dbReference type="STRING" id="9305.ENSSHAP00000011384"/>
<evidence type="ECO:0000256" key="3">
    <source>
        <dbReference type="SAM" id="Phobius"/>
    </source>
</evidence>
<evidence type="ECO:0000313" key="5">
    <source>
        <dbReference type="Proteomes" id="UP000007648"/>
    </source>
</evidence>
<dbReference type="InterPro" id="IPR026664">
    <property type="entry name" value="Stereocilin-rel"/>
</dbReference>
<sequence length="1157" mass="130394">MDEDLSTASSKFYWLDLLNRIMFSELRIYFLLLFLMGHSVAALRSPNSRQDLHPLLQKMAEEIIEGRYLNALLDLIQFQSSNVWTSDLSQRLMAYFHSRNVAFTVSSLQATMENYLENLLYQPQKLLADFRHTDDQQFRTAMKCLFEDKKSRLELDDIVIDLEGIQNLALQTPGVNRTLFLITLEKCFLVMSSIECVDILGRVLRVSPGNFLQPEIIGNLPRNLQEDSFKNLSSVFKDLYDKTSAHSQRALYSWMTQILQKSVNSTDDSISWVSAENLWILGRYMVHLPFEEITKISPVEIGLFISYDNATKQLDTVYDITPKLAHAFLERINSSSFDMRNISTIHRLGLLVCFYGDLEELEATVAQVLLHQMIKCNQLRGFQADVQKLKAELLDIAMENQTLNDTLGSLSDAVVGLTSSQLETLSPEAVHNAISTLNQVSGWTKSQVIILSTKYLTHEKVISFYNVSQMGALLAGISTQAFYSMDPKELSHVIKGTISQHISDLSPAQQQGILSKMLEASDVSSTVMDIQGVFFKEVSLFDLWKEPGFNSTVVKEKELRKSQALFLYDFLSRTTRKPDDVLSVGQLVKGITCQQIESMSSDSFLTHFKYFENNLHLLSPYQVNCLAWKYWKESRSSLPPFLLSALPARYLELVSTSQCVPFLISLGKIRLNDLILDSHKKNSIIRKIQQCLNDSITDEYDIDIIGNLICHLPPAIIQSGIHPRALATAMDRLKSCTSLSPEQKAEVKLRLLELHGLPQNWTAETTKDIGPFLVLFSRDELSVIAAKFPDLLQQTASKMVGTQLPKEFLWTVFESIQNTSKNVYTSDPRDECRGITIPSSDDILKLAEANACWSPQELLCMEEDTFIKNVEMLGTILSFSQSQLMALKEKAKQVWNVPSYWKNHHIVSLGRIALALNENELKQLDLSSIDTVTSLSQQTEWTLGQASAILRGFLEDSGHQIQELKSFDLVGLGTNLCAININEVPLISIPEFSTVAARIGTLFCSTPILGAFKRKVEAVFGDPTEWSSSVIWELGTIAAGLTKEELRMLNKDLMPYFQPSAIKCIPEKIFKELSPEQISSMGPENAAWVTEPQRRHLNMLQLQSLQLALDGAKTSSQQEASLNMGTTSITHSPSSDCAPVFSGFSLWLYWPMLILLQ</sequence>
<dbReference type="CTD" id="146183"/>
<keyword evidence="3" id="KW-0812">Transmembrane</keyword>
<reference evidence="4 5" key="1">
    <citation type="journal article" date="2011" name="Proc. Natl. Acad. Sci. U.S.A.">
        <title>Genetic diversity and population structure of the endangered marsupial Sarcophilus harrisii (Tasmanian devil).</title>
        <authorList>
            <person name="Miller W."/>
            <person name="Hayes V.M."/>
            <person name="Ratan A."/>
            <person name="Petersen D.C."/>
            <person name="Wittekindt N.E."/>
            <person name="Miller J."/>
            <person name="Walenz B."/>
            <person name="Knight J."/>
            <person name="Qi J."/>
            <person name="Zhao F."/>
            <person name="Wang Q."/>
            <person name="Bedoya-Reina O.C."/>
            <person name="Katiyar N."/>
            <person name="Tomsho L.P."/>
            <person name="Kasson L.M."/>
            <person name="Hardie R.A."/>
            <person name="Woodbridge P."/>
            <person name="Tindall E.A."/>
            <person name="Bertelsen M.F."/>
            <person name="Dixon D."/>
            <person name="Pyecroft S."/>
            <person name="Helgen K.M."/>
            <person name="Lesk A.M."/>
            <person name="Pringle T.H."/>
            <person name="Patterson N."/>
            <person name="Zhang Y."/>
            <person name="Kreiss A."/>
            <person name="Woods G.M."/>
            <person name="Jones M.E."/>
            <person name="Schuster S.C."/>
        </authorList>
    </citation>
    <scope>NUCLEOTIDE SEQUENCE [LARGE SCALE GENOMIC DNA]</scope>
</reference>
<dbReference type="RefSeq" id="XP_031797779.1">
    <property type="nucleotide sequence ID" value="XM_031941919.1"/>
</dbReference>
<evidence type="ECO:0000256" key="1">
    <source>
        <dbReference type="ARBA" id="ARBA00022729"/>
    </source>
</evidence>
<accession>G3W7H9</accession>
<keyword evidence="5" id="KW-1185">Reference proteome</keyword>
<keyword evidence="3" id="KW-0472">Membrane</keyword>
<dbReference type="GeneTree" id="ENSGT00950000182957"/>
<evidence type="ECO:0000313" key="4">
    <source>
        <dbReference type="Ensembl" id="ENSSHAP00000011384.2"/>
    </source>
</evidence>
<reference evidence="4" key="3">
    <citation type="submission" date="2025-09" db="UniProtKB">
        <authorList>
            <consortium name="Ensembl"/>
        </authorList>
    </citation>
    <scope>IDENTIFICATION</scope>
</reference>
<dbReference type="InParanoid" id="G3W7H9"/>
<dbReference type="GO" id="GO:0009986">
    <property type="term" value="C:cell surface"/>
    <property type="evidence" value="ECO:0007669"/>
    <property type="project" value="TreeGrafter"/>
</dbReference>
<feature type="transmembrane region" description="Helical" evidence="3">
    <location>
        <begin position="26"/>
        <end position="43"/>
    </location>
</feature>
<name>G3W7H9_SARHA</name>
<dbReference type="FunCoup" id="G3W7H9">
    <property type="interactions" value="23"/>
</dbReference>
<dbReference type="GeneID" id="100918611"/>
<dbReference type="eggNOG" id="ENOG502QU5H">
    <property type="taxonomic scope" value="Eukaryota"/>
</dbReference>
<evidence type="ECO:0000256" key="2">
    <source>
        <dbReference type="ARBA" id="ARBA00023180"/>
    </source>
</evidence>
<gene>
    <name evidence="4" type="primary">OTOA</name>
</gene>
<dbReference type="KEGG" id="shr:100918611"/>
<organism evidence="4 5">
    <name type="scientific">Sarcophilus harrisii</name>
    <name type="common">Tasmanian devil</name>
    <name type="synonym">Sarcophilus laniarius</name>
    <dbReference type="NCBI Taxonomy" id="9305"/>
    <lineage>
        <taxon>Eukaryota</taxon>
        <taxon>Metazoa</taxon>
        <taxon>Chordata</taxon>
        <taxon>Craniata</taxon>
        <taxon>Vertebrata</taxon>
        <taxon>Euteleostomi</taxon>
        <taxon>Mammalia</taxon>
        <taxon>Metatheria</taxon>
        <taxon>Dasyuromorphia</taxon>
        <taxon>Dasyuridae</taxon>
        <taxon>Sarcophilus</taxon>
    </lineage>
</organism>
<protein>
    <submittedName>
        <fullName evidence="4">Otoancorin</fullName>
    </submittedName>
</protein>
<dbReference type="OrthoDB" id="8195838at2759"/>
<keyword evidence="2" id="KW-0325">Glycoprotein</keyword>
<dbReference type="Ensembl" id="ENSSHAT00000011480.2">
    <property type="protein sequence ID" value="ENSSHAP00000011384.2"/>
    <property type="gene ID" value="ENSSHAG00000009790.2"/>
</dbReference>
<dbReference type="PANTHER" id="PTHR23412">
    <property type="entry name" value="STEREOCILIN RELATED"/>
    <property type="match status" value="1"/>
</dbReference>
<keyword evidence="1" id="KW-0732">Signal</keyword>
<dbReference type="Proteomes" id="UP000007648">
    <property type="component" value="Unassembled WGS sequence"/>
</dbReference>
<reference evidence="4" key="2">
    <citation type="submission" date="2025-08" db="UniProtKB">
        <authorList>
            <consortium name="Ensembl"/>
        </authorList>
    </citation>
    <scope>IDENTIFICATION</scope>
</reference>
<keyword evidence="3" id="KW-1133">Transmembrane helix</keyword>
<dbReference type="PANTHER" id="PTHR23412:SF18">
    <property type="entry name" value="OTOANCORIN"/>
    <property type="match status" value="1"/>
</dbReference>